<feature type="domain" description="Fe/B12 periplasmic-binding" evidence="5">
    <location>
        <begin position="68"/>
        <end position="322"/>
    </location>
</feature>
<reference evidence="6 7" key="1">
    <citation type="submission" date="2018-09" db="EMBL/GenBank/DDBJ databases">
        <title>Bacillus saliacetes sp. nov., isolated from Thai shrimp paste (Ka-pi).</title>
        <authorList>
            <person name="Daroonpunt R."/>
            <person name="Tanasupawat S."/>
            <person name="Yiamsombut S."/>
        </authorList>
    </citation>
    <scope>NUCLEOTIDE SEQUENCE [LARGE SCALE GENOMIC DNA]</scope>
    <source>
        <strain evidence="6 7">SKP7-4</strain>
    </source>
</reference>
<dbReference type="PROSITE" id="PS50983">
    <property type="entry name" value="FE_B12_PBP"/>
    <property type="match status" value="1"/>
</dbReference>
<evidence type="ECO:0000313" key="6">
    <source>
        <dbReference type="EMBL" id="RIW28615.1"/>
    </source>
</evidence>
<evidence type="ECO:0000256" key="3">
    <source>
        <dbReference type="SAM" id="MobiDB-lite"/>
    </source>
</evidence>
<protein>
    <submittedName>
        <fullName evidence="6">ABC transporter substrate-binding protein</fullName>
    </submittedName>
</protein>
<feature type="signal peptide" evidence="4">
    <location>
        <begin position="1"/>
        <end position="22"/>
    </location>
</feature>
<feature type="chain" id="PRO_5038720506" evidence="4">
    <location>
        <begin position="23"/>
        <end position="324"/>
    </location>
</feature>
<dbReference type="PANTHER" id="PTHR30535:SF34">
    <property type="entry name" value="MOLYBDATE-BINDING PROTEIN MOLA"/>
    <property type="match status" value="1"/>
</dbReference>
<feature type="compositionally biased region" description="Low complexity" evidence="3">
    <location>
        <begin position="28"/>
        <end position="41"/>
    </location>
</feature>
<proteinExistence type="inferred from homology"/>
<name>A0A3A1QNH0_9BACI</name>
<evidence type="ECO:0000256" key="2">
    <source>
        <dbReference type="ARBA" id="ARBA00022729"/>
    </source>
</evidence>
<dbReference type="NCBIfam" id="NF038402">
    <property type="entry name" value="TroA_like"/>
    <property type="match status" value="1"/>
</dbReference>
<dbReference type="InterPro" id="IPR054828">
    <property type="entry name" value="Vit_B12_bind_prot"/>
</dbReference>
<dbReference type="InterPro" id="IPR002491">
    <property type="entry name" value="ABC_transptr_periplasmic_BD"/>
</dbReference>
<dbReference type="CDD" id="cd01143">
    <property type="entry name" value="YvrC"/>
    <property type="match status" value="1"/>
</dbReference>
<comment type="similarity">
    <text evidence="1">Belongs to the bacterial solute-binding protein 8 family.</text>
</comment>
<organism evidence="6 7">
    <name type="scientific">Bacillus salacetis</name>
    <dbReference type="NCBI Taxonomy" id="2315464"/>
    <lineage>
        <taxon>Bacteria</taxon>
        <taxon>Bacillati</taxon>
        <taxon>Bacillota</taxon>
        <taxon>Bacilli</taxon>
        <taxon>Bacillales</taxon>
        <taxon>Bacillaceae</taxon>
        <taxon>Bacillus</taxon>
    </lineage>
</organism>
<accession>A0A3A1QNH0</accession>
<evidence type="ECO:0000256" key="1">
    <source>
        <dbReference type="ARBA" id="ARBA00008814"/>
    </source>
</evidence>
<dbReference type="RefSeq" id="WP_119549342.1">
    <property type="nucleotide sequence ID" value="NZ_QXIR01000042.1"/>
</dbReference>
<dbReference type="Pfam" id="PF01497">
    <property type="entry name" value="Peripla_BP_2"/>
    <property type="match status" value="1"/>
</dbReference>
<keyword evidence="7" id="KW-1185">Reference proteome</keyword>
<sequence length="324" mass="35338">MKRLTMLLLGLMLAAMVITGCGNGNGVNENSTNENQESTGEQQESSAFPVTITDAADKEIVIEEEPERIVSLIPSNTEIAYELGLGDKVVGVSDFDNYPPEAAEKEMIGGLELNIEKIISLEPDLVLAHGSVIESSAEGLQQLRDAGLKVMVVNDAKSFAEVYTSIEMIGKASGADEQAEETIQEMKDGLRTVNERTAEAAEKKSVFVEVSPSPEIFTAGSNTFMDEMLELINAKNAAEQQEGWVQMNEEAVVALNPDVIITTYGYYTENAKELVLSREGWGEVPAIQNERVYDVHSDLVTRTGPRLVQGVEELAKAVYPELFQ</sequence>
<dbReference type="OrthoDB" id="9816357at2"/>
<keyword evidence="2 4" id="KW-0732">Signal</keyword>
<dbReference type="PANTHER" id="PTHR30535">
    <property type="entry name" value="VITAMIN B12-BINDING PROTEIN"/>
    <property type="match status" value="1"/>
</dbReference>
<dbReference type="EMBL" id="QXIR01000042">
    <property type="protein sequence ID" value="RIW28615.1"/>
    <property type="molecule type" value="Genomic_DNA"/>
</dbReference>
<dbReference type="SUPFAM" id="SSF53807">
    <property type="entry name" value="Helical backbone' metal receptor"/>
    <property type="match status" value="1"/>
</dbReference>
<evidence type="ECO:0000256" key="4">
    <source>
        <dbReference type="SAM" id="SignalP"/>
    </source>
</evidence>
<evidence type="ECO:0000259" key="5">
    <source>
        <dbReference type="PROSITE" id="PS50983"/>
    </source>
</evidence>
<evidence type="ECO:0000313" key="7">
    <source>
        <dbReference type="Proteomes" id="UP000265801"/>
    </source>
</evidence>
<dbReference type="AlphaFoldDB" id="A0A3A1QNH0"/>
<dbReference type="Proteomes" id="UP000265801">
    <property type="component" value="Unassembled WGS sequence"/>
</dbReference>
<dbReference type="PROSITE" id="PS51257">
    <property type="entry name" value="PROKAR_LIPOPROTEIN"/>
    <property type="match status" value="1"/>
</dbReference>
<dbReference type="GO" id="GO:0071281">
    <property type="term" value="P:cellular response to iron ion"/>
    <property type="evidence" value="ECO:0007669"/>
    <property type="project" value="TreeGrafter"/>
</dbReference>
<dbReference type="InterPro" id="IPR050902">
    <property type="entry name" value="ABC_Transporter_SBP"/>
</dbReference>
<gene>
    <name evidence="6" type="ORF">D3H55_21370</name>
</gene>
<feature type="region of interest" description="Disordered" evidence="3">
    <location>
        <begin position="27"/>
        <end position="48"/>
    </location>
</feature>
<comment type="caution">
    <text evidence="6">The sequence shown here is derived from an EMBL/GenBank/DDBJ whole genome shotgun (WGS) entry which is preliminary data.</text>
</comment>
<dbReference type="FunFam" id="3.40.50.1980:FF:000035">
    <property type="entry name" value="Iron ABC transporter substrate-binding protein"/>
    <property type="match status" value="1"/>
</dbReference>
<dbReference type="Gene3D" id="3.40.50.1980">
    <property type="entry name" value="Nitrogenase molybdenum iron protein domain"/>
    <property type="match status" value="2"/>
</dbReference>